<evidence type="ECO:0000256" key="2">
    <source>
        <dbReference type="ARBA" id="ARBA00005642"/>
    </source>
</evidence>
<dbReference type="GO" id="GO:1990481">
    <property type="term" value="P:mRNA pseudouridine synthesis"/>
    <property type="evidence" value="ECO:0007669"/>
    <property type="project" value="TreeGrafter"/>
</dbReference>
<evidence type="ECO:0000313" key="9">
    <source>
        <dbReference type="Proteomes" id="UP000199415"/>
    </source>
</evidence>
<dbReference type="InterPro" id="IPR014780">
    <property type="entry name" value="tRNA_psdUridine_synth_TruB"/>
</dbReference>
<feature type="domain" description="Pseudouridine synthase II N-terminal" evidence="6">
    <location>
        <begin position="37"/>
        <end position="185"/>
    </location>
</feature>
<dbReference type="InterPro" id="IPR002501">
    <property type="entry name" value="PsdUridine_synth_N"/>
</dbReference>
<evidence type="ECO:0000256" key="5">
    <source>
        <dbReference type="HAMAP-Rule" id="MF_01080"/>
    </source>
</evidence>
<keyword evidence="4 5" id="KW-0413">Isomerase</keyword>
<feature type="domain" description="tRNA pseudouridylate synthase B C-terminal" evidence="7">
    <location>
        <begin position="186"/>
        <end position="244"/>
    </location>
</feature>
<keyword evidence="3 5" id="KW-0819">tRNA processing</keyword>
<sequence>MNTMTTSDNAKATRLSGWLVLDKPAGLTSTQALNRVKAKLRVRKMGHGGTLDPLASGLLPLALGEATKTVGYIMEGLKSYRFTVRWGIARTTDDGEGEITEESAARPSREAIEAAIPQFLGEIQQTPPTYSAIKVDGRRAYDIAREGGDPQLEPRPVHLESLDLVSIDDRDHATFVCTCGKGFYVRALARDLGETLGTPAHLSALRRTRVGAFDSEEMIPLDALEAMDDPQALQHYLLPVETALADIPALALTEAEANRLRSGQSVSLLKRANLERLRELENGDVVCAKVQGRAVALARFEAGAIRPVRILHV</sequence>
<comment type="catalytic activity">
    <reaction evidence="1 5">
        <text>uridine(55) in tRNA = pseudouridine(55) in tRNA</text>
        <dbReference type="Rhea" id="RHEA:42532"/>
        <dbReference type="Rhea" id="RHEA-COMP:10101"/>
        <dbReference type="Rhea" id="RHEA-COMP:10102"/>
        <dbReference type="ChEBI" id="CHEBI:65314"/>
        <dbReference type="ChEBI" id="CHEBI:65315"/>
        <dbReference type="EC" id="5.4.99.25"/>
    </reaction>
</comment>
<dbReference type="NCBIfam" id="TIGR00431">
    <property type="entry name" value="TruB"/>
    <property type="match status" value="1"/>
</dbReference>
<keyword evidence="9" id="KW-1185">Reference proteome</keyword>
<dbReference type="EC" id="5.4.99.25" evidence="5"/>
<accession>A0A1G7SJA9</accession>
<gene>
    <name evidence="5" type="primary">truB</name>
    <name evidence="8" type="ORF">SAMN05216241_10731</name>
</gene>
<evidence type="ECO:0000259" key="7">
    <source>
        <dbReference type="Pfam" id="PF16198"/>
    </source>
</evidence>
<organism evidence="8 9">
    <name type="scientific">Limimonas halophila</name>
    <dbReference type="NCBI Taxonomy" id="1082479"/>
    <lineage>
        <taxon>Bacteria</taxon>
        <taxon>Pseudomonadati</taxon>
        <taxon>Pseudomonadota</taxon>
        <taxon>Alphaproteobacteria</taxon>
        <taxon>Rhodospirillales</taxon>
        <taxon>Rhodovibrionaceae</taxon>
        <taxon>Limimonas</taxon>
    </lineage>
</organism>
<reference evidence="8 9" key="1">
    <citation type="submission" date="2016-10" db="EMBL/GenBank/DDBJ databases">
        <authorList>
            <person name="de Groot N.N."/>
        </authorList>
    </citation>
    <scope>NUCLEOTIDE SEQUENCE [LARGE SCALE GENOMIC DNA]</scope>
    <source>
        <strain evidence="8 9">DSM 25584</strain>
    </source>
</reference>
<dbReference type="Proteomes" id="UP000199415">
    <property type="component" value="Unassembled WGS sequence"/>
</dbReference>
<dbReference type="GO" id="GO:0003723">
    <property type="term" value="F:RNA binding"/>
    <property type="evidence" value="ECO:0007669"/>
    <property type="project" value="InterPro"/>
</dbReference>
<dbReference type="PANTHER" id="PTHR13767">
    <property type="entry name" value="TRNA-PSEUDOURIDINE SYNTHASE"/>
    <property type="match status" value="1"/>
</dbReference>
<proteinExistence type="inferred from homology"/>
<evidence type="ECO:0000256" key="4">
    <source>
        <dbReference type="ARBA" id="ARBA00023235"/>
    </source>
</evidence>
<dbReference type="HAMAP" id="MF_01080">
    <property type="entry name" value="TruB_bact"/>
    <property type="match status" value="1"/>
</dbReference>
<comment type="similarity">
    <text evidence="2 5">Belongs to the pseudouridine synthase TruB family. Type 1 subfamily.</text>
</comment>
<dbReference type="GO" id="GO:0160148">
    <property type="term" value="F:tRNA pseudouridine(55) synthase activity"/>
    <property type="evidence" value="ECO:0007669"/>
    <property type="project" value="UniProtKB-EC"/>
</dbReference>
<evidence type="ECO:0000256" key="1">
    <source>
        <dbReference type="ARBA" id="ARBA00000385"/>
    </source>
</evidence>
<dbReference type="CDD" id="cd02573">
    <property type="entry name" value="PseudoU_synth_EcTruB"/>
    <property type="match status" value="1"/>
</dbReference>
<evidence type="ECO:0000259" key="6">
    <source>
        <dbReference type="Pfam" id="PF01509"/>
    </source>
</evidence>
<dbReference type="InterPro" id="IPR032819">
    <property type="entry name" value="TruB_C"/>
</dbReference>
<dbReference type="GO" id="GO:0031119">
    <property type="term" value="P:tRNA pseudouridine synthesis"/>
    <property type="evidence" value="ECO:0007669"/>
    <property type="project" value="UniProtKB-UniRule"/>
</dbReference>
<dbReference type="Gene3D" id="3.30.2350.10">
    <property type="entry name" value="Pseudouridine synthase"/>
    <property type="match status" value="1"/>
</dbReference>
<comment type="function">
    <text evidence="5">Responsible for synthesis of pseudouridine from uracil-55 in the psi GC loop of transfer RNAs.</text>
</comment>
<dbReference type="Pfam" id="PF16198">
    <property type="entry name" value="TruB_C_2"/>
    <property type="match status" value="1"/>
</dbReference>
<dbReference type="SUPFAM" id="SSF55120">
    <property type="entry name" value="Pseudouridine synthase"/>
    <property type="match status" value="1"/>
</dbReference>
<dbReference type="STRING" id="1082479.SAMN05216241_10731"/>
<dbReference type="AlphaFoldDB" id="A0A1G7SJA9"/>
<feature type="active site" description="Nucleophile" evidence="5">
    <location>
        <position position="52"/>
    </location>
</feature>
<evidence type="ECO:0000313" key="8">
    <source>
        <dbReference type="EMBL" id="SDG23078.1"/>
    </source>
</evidence>
<dbReference type="EMBL" id="FNCE01000007">
    <property type="protein sequence ID" value="SDG23078.1"/>
    <property type="molecule type" value="Genomic_DNA"/>
</dbReference>
<dbReference type="InterPro" id="IPR020103">
    <property type="entry name" value="PsdUridine_synth_cat_dom_sf"/>
</dbReference>
<protein>
    <recommendedName>
        <fullName evidence="5">tRNA pseudouridine synthase B</fullName>
        <ecNumber evidence="5">5.4.99.25</ecNumber>
    </recommendedName>
    <alternativeName>
        <fullName evidence="5">tRNA pseudouridine(55) synthase</fullName>
        <shortName evidence="5">Psi55 synthase</shortName>
    </alternativeName>
    <alternativeName>
        <fullName evidence="5">tRNA pseudouridylate synthase</fullName>
    </alternativeName>
    <alternativeName>
        <fullName evidence="5">tRNA-uridine isomerase</fullName>
    </alternativeName>
</protein>
<evidence type="ECO:0000256" key="3">
    <source>
        <dbReference type="ARBA" id="ARBA00022694"/>
    </source>
</evidence>
<dbReference type="PANTHER" id="PTHR13767:SF2">
    <property type="entry name" value="PSEUDOURIDYLATE SYNTHASE TRUB1"/>
    <property type="match status" value="1"/>
</dbReference>
<dbReference type="Pfam" id="PF01509">
    <property type="entry name" value="TruB_N"/>
    <property type="match status" value="1"/>
</dbReference>
<name>A0A1G7SJA9_9PROT</name>